<dbReference type="NCBIfam" id="TIGR00229">
    <property type="entry name" value="sensory_box"/>
    <property type="match status" value="1"/>
</dbReference>
<dbReference type="GO" id="GO:0004673">
    <property type="term" value="F:protein histidine kinase activity"/>
    <property type="evidence" value="ECO:0007669"/>
    <property type="project" value="UniProtKB-EC"/>
</dbReference>
<feature type="domain" description="PAS" evidence="6">
    <location>
        <begin position="142"/>
        <end position="213"/>
    </location>
</feature>
<evidence type="ECO:0000256" key="3">
    <source>
        <dbReference type="PROSITE-ProRule" id="PRU00169"/>
    </source>
</evidence>
<evidence type="ECO:0000259" key="5">
    <source>
        <dbReference type="PROSITE" id="PS50110"/>
    </source>
</evidence>
<dbReference type="InterPro" id="IPR001789">
    <property type="entry name" value="Sig_transdc_resp-reg_receiver"/>
</dbReference>
<dbReference type="InterPro" id="IPR000014">
    <property type="entry name" value="PAS"/>
</dbReference>
<dbReference type="Gene3D" id="3.40.50.2300">
    <property type="match status" value="1"/>
</dbReference>
<feature type="domain" description="PAC" evidence="7">
    <location>
        <begin position="337"/>
        <end position="389"/>
    </location>
</feature>
<dbReference type="PROSITE" id="PS50109">
    <property type="entry name" value="HIS_KIN"/>
    <property type="match status" value="1"/>
</dbReference>
<dbReference type="InterPro" id="IPR001610">
    <property type="entry name" value="PAC"/>
</dbReference>
<dbReference type="Gene3D" id="1.10.287.130">
    <property type="match status" value="1"/>
</dbReference>
<evidence type="ECO:0000313" key="8">
    <source>
        <dbReference type="EMBL" id="OGG99223.1"/>
    </source>
</evidence>
<dbReference type="InterPro" id="IPR004358">
    <property type="entry name" value="Sig_transdc_His_kin-like_C"/>
</dbReference>
<sequence>MQSVVLLVDDDRLIHKLFEAKFKERTQSGSLRLIHAFDGAEGLEKLAQNPDVSLILTDFQMPVMTGLEMLYHLKEQAVEIPTIVISSFDSMANLRSAMNAGAVDFAPKPVDFDDLFVSIDRTLEAAAKQLATQKARVLAEAEQTRLGKALDLTHGGLFLISPQNLKFLYSNKGGQELLGKEGPEFLEMTLLDLIGTDHQAWLEEGLADLRSKKQLRLDFEFEYNTTNGPIPLEARLQLVPLEAGEQRLVLSVWDISMRKQAQAQNNMLAKAIEQTRDYVMVTDKDRRFLYVNPAFEQGTGYSKEEVLGQTPRILHSGRQTEEFYEELWKTLSTEHFWHGEVVNQKKNGKLFWTELTISPVIDSKGQTVNFIGVSRDKTKERALQAQLLQSQKMESIGTLAGGIAHEINNPIGFVYSNVGSLQTYLGDFLSLLKLYHDLELFVESKDPKIKRILTEIEAKKKQIDLDFMVKDIGGLVKDTLEGAERIKSIVANLREFAHTGTGNMEQSDLNDAINKTLKLLNNELKYRIEVVTELELAQQVVCYPQEIKQVLLNLILNAAQAIPDKGSIHIKTAQEDQEAVIRIKDSGTGISAEHMARLFEPFFTTKGVGKGTGLGLSVSYNIIKKHQGKITAESKVGVGTVFTVRLPLNPQVPLTSNP</sequence>
<dbReference type="Gene3D" id="3.30.450.20">
    <property type="entry name" value="PAS domain"/>
    <property type="match status" value="2"/>
</dbReference>
<dbReference type="InterPro" id="IPR000700">
    <property type="entry name" value="PAS-assoc_C"/>
</dbReference>
<dbReference type="SUPFAM" id="SSF55874">
    <property type="entry name" value="ATPase domain of HSP90 chaperone/DNA topoisomerase II/histidine kinase"/>
    <property type="match status" value="1"/>
</dbReference>
<dbReference type="PANTHER" id="PTHR43065">
    <property type="entry name" value="SENSOR HISTIDINE KINASE"/>
    <property type="match status" value="1"/>
</dbReference>
<evidence type="ECO:0000256" key="2">
    <source>
        <dbReference type="ARBA" id="ARBA00012438"/>
    </source>
</evidence>
<evidence type="ECO:0000259" key="4">
    <source>
        <dbReference type="PROSITE" id="PS50109"/>
    </source>
</evidence>
<evidence type="ECO:0000313" key="9">
    <source>
        <dbReference type="Proteomes" id="UP000177583"/>
    </source>
</evidence>
<dbReference type="EC" id="2.7.13.3" evidence="2"/>
<dbReference type="GO" id="GO:0000160">
    <property type="term" value="P:phosphorelay signal transduction system"/>
    <property type="evidence" value="ECO:0007669"/>
    <property type="project" value="InterPro"/>
</dbReference>
<dbReference type="EMBL" id="MFNF01000060">
    <property type="protein sequence ID" value="OGG99223.1"/>
    <property type="molecule type" value="Genomic_DNA"/>
</dbReference>
<dbReference type="InterPro" id="IPR005467">
    <property type="entry name" value="His_kinase_dom"/>
</dbReference>
<dbReference type="InterPro" id="IPR003594">
    <property type="entry name" value="HATPase_dom"/>
</dbReference>
<dbReference type="AlphaFoldDB" id="A0A1F6GM92"/>
<evidence type="ECO:0000259" key="6">
    <source>
        <dbReference type="PROSITE" id="PS50112"/>
    </source>
</evidence>
<dbReference type="SMART" id="SM00387">
    <property type="entry name" value="HATPase_c"/>
    <property type="match status" value="1"/>
</dbReference>
<dbReference type="Pfam" id="PF00072">
    <property type="entry name" value="Response_reg"/>
    <property type="match status" value="1"/>
</dbReference>
<feature type="modified residue" description="4-aspartylphosphate" evidence="3">
    <location>
        <position position="58"/>
    </location>
</feature>
<comment type="catalytic activity">
    <reaction evidence="1">
        <text>ATP + protein L-histidine = ADP + protein N-phospho-L-histidine.</text>
        <dbReference type="EC" id="2.7.13.3"/>
    </reaction>
</comment>
<dbReference type="PRINTS" id="PR00344">
    <property type="entry name" value="BCTRLSENSOR"/>
</dbReference>
<dbReference type="InterPro" id="IPR036890">
    <property type="entry name" value="HATPase_C_sf"/>
</dbReference>
<dbReference type="Pfam" id="PF13426">
    <property type="entry name" value="PAS_9"/>
    <property type="match status" value="2"/>
</dbReference>
<dbReference type="SMART" id="SM00091">
    <property type="entry name" value="PAS"/>
    <property type="match status" value="2"/>
</dbReference>
<dbReference type="Pfam" id="PF02518">
    <property type="entry name" value="HATPase_c"/>
    <property type="match status" value="1"/>
</dbReference>
<protein>
    <recommendedName>
        <fullName evidence="2">histidine kinase</fullName>
        <ecNumber evidence="2">2.7.13.3</ecNumber>
    </recommendedName>
</protein>
<feature type="domain" description="Histidine kinase" evidence="4">
    <location>
        <begin position="402"/>
        <end position="650"/>
    </location>
</feature>
<dbReference type="PROSITE" id="PS50112">
    <property type="entry name" value="PAS"/>
    <property type="match status" value="2"/>
</dbReference>
<dbReference type="InterPro" id="IPR011006">
    <property type="entry name" value="CheY-like_superfamily"/>
</dbReference>
<accession>A0A1F6GM92</accession>
<dbReference type="SUPFAM" id="SSF55785">
    <property type="entry name" value="PYP-like sensor domain (PAS domain)"/>
    <property type="match status" value="2"/>
</dbReference>
<evidence type="ECO:0000259" key="7">
    <source>
        <dbReference type="PROSITE" id="PS50113"/>
    </source>
</evidence>
<dbReference type="SUPFAM" id="SSF52172">
    <property type="entry name" value="CheY-like"/>
    <property type="match status" value="1"/>
</dbReference>
<dbReference type="PROSITE" id="PS50113">
    <property type="entry name" value="PAC"/>
    <property type="match status" value="1"/>
</dbReference>
<dbReference type="SMART" id="SM00086">
    <property type="entry name" value="PAC"/>
    <property type="match status" value="2"/>
</dbReference>
<name>A0A1F6GM92_9PROT</name>
<dbReference type="Proteomes" id="UP000177583">
    <property type="component" value="Unassembled WGS sequence"/>
</dbReference>
<proteinExistence type="predicted"/>
<reference evidence="8 9" key="1">
    <citation type="journal article" date="2016" name="Nat. Commun.">
        <title>Thousands of microbial genomes shed light on interconnected biogeochemical processes in an aquifer system.</title>
        <authorList>
            <person name="Anantharaman K."/>
            <person name="Brown C.T."/>
            <person name="Hug L.A."/>
            <person name="Sharon I."/>
            <person name="Castelle C.J."/>
            <person name="Probst A.J."/>
            <person name="Thomas B.C."/>
            <person name="Singh A."/>
            <person name="Wilkins M.J."/>
            <person name="Karaoz U."/>
            <person name="Brodie E.L."/>
            <person name="Williams K.H."/>
            <person name="Hubbard S.S."/>
            <person name="Banfield J.F."/>
        </authorList>
    </citation>
    <scope>NUCLEOTIDE SEQUENCE [LARGE SCALE GENOMIC DNA]</scope>
</reference>
<keyword evidence="3" id="KW-0597">Phosphoprotein</keyword>
<feature type="domain" description="Response regulatory" evidence="5">
    <location>
        <begin position="4"/>
        <end position="123"/>
    </location>
</feature>
<organism evidence="8 9">
    <name type="scientific">Candidatus Lambdaproteobacteria bacterium RIFOXYD2_FULL_56_26</name>
    <dbReference type="NCBI Taxonomy" id="1817773"/>
    <lineage>
        <taxon>Bacteria</taxon>
        <taxon>Pseudomonadati</taxon>
        <taxon>Pseudomonadota</taxon>
        <taxon>Candidatus Lambdaproteobacteria</taxon>
    </lineage>
</organism>
<dbReference type="CDD" id="cd00130">
    <property type="entry name" value="PAS"/>
    <property type="match status" value="2"/>
</dbReference>
<gene>
    <name evidence="8" type="ORF">A2557_10170</name>
</gene>
<dbReference type="PROSITE" id="PS50110">
    <property type="entry name" value="RESPONSE_REGULATORY"/>
    <property type="match status" value="1"/>
</dbReference>
<dbReference type="InterPro" id="IPR035965">
    <property type="entry name" value="PAS-like_dom_sf"/>
</dbReference>
<comment type="caution">
    <text evidence="8">The sequence shown here is derived from an EMBL/GenBank/DDBJ whole genome shotgun (WGS) entry which is preliminary data.</text>
</comment>
<evidence type="ECO:0000256" key="1">
    <source>
        <dbReference type="ARBA" id="ARBA00000085"/>
    </source>
</evidence>
<dbReference type="PANTHER" id="PTHR43065:SF50">
    <property type="entry name" value="HISTIDINE KINASE"/>
    <property type="match status" value="1"/>
</dbReference>
<dbReference type="Gene3D" id="3.30.565.10">
    <property type="entry name" value="Histidine kinase-like ATPase, C-terminal domain"/>
    <property type="match status" value="1"/>
</dbReference>
<dbReference type="SMART" id="SM00448">
    <property type="entry name" value="REC"/>
    <property type="match status" value="1"/>
</dbReference>
<feature type="domain" description="PAS" evidence="6">
    <location>
        <begin position="264"/>
        <end position="310"/>
    </location>
</feature>